<dbReference type="Gene3D" id="1.10.10.1010">
    <property type="entry name" value="Intein homing endonuclease, domain IV"/>
    <property type="match status" value="1"/>
</dbReference>
<sequence length="222" mass="26089">MDQTDAMNNLAIFYENGFGTEENLEKAFYWYQKAAENGNSDAMCNLAIFYENGFGTEENLEKAFYWCQKAAEIGDQNSMNNLANCYKIGFGTEKDLEKAFYWYQKAIESSKITSKNSNNDKLCKECKQSYIDYNWCQQCNTKRFQQDFSKWTRGFSEIYKAIWLDGPIDGWDFDKQEWNRWNSQLGYEIILKNLNNSSSLNNKFLSEVKLLIISFVNFIPFL</sequence>
<dbReference type="SUPFAM" id="SSF81901">
    <property type="entry name" value="HCP-like"/>
    <property type="match status" value="1"/>
</dbReference>
<organism evidence="2 3">
    <name type="scientific">Glomus cerebriforme</name>
    <dbReference type="NCBI Taxonomy" id="658196"/>
    <lineage>
        <taxon>Eukaryota</taxon>
        <taxon>Fungi</taxon>
        <taxon>Fungi incertae sedis</taxon>
        <taxon>Mucoromycota</taxon>
        <taxon>Glomeromycotina</taxon>
        <taxon>Glomeromycetes</taxon>
        <taxon>Glomerales</taxon>
        <taxon>Glomeraceae</taxon>
        <taxon>Glomus</taxon>
    </lineage>
</organism>
<evidence type="ECO:0000313" key="2">
    <source>
        <dbReference type="EMBL" id="RIA78640.1"/>
    </source>
</evidence>
<dbReference type="InterPro" id="IPR011990">
    <property type="entry name" value="TPR-like_helical_dom_sf"/>
</dbReference>
<protein>
    <recommendedName>
        <fullName evidence="4">HCP-like protein</fullName>
    </recommendedName>
</protein>
<reference evidence="2 3" key="1">
    <citation type="submission" date="2018-06" db="EMBL/GenBank/DDBJ databases">
        <title>Comparative genomics reveals the genomic features of Rhizophagus irregularis, R. cerebriforme, R. diaphanum and Gigaspora rosea, and their symbiotic lifestyle signature.</title>
        <authorList>
            <person name="Morin E."/>
            <person name="San Clemente H."/>
            <person name="Chen E.C.H."/>
            <person name="De La Providencia I."/>
            <person name="Hainaut M."/>
            <person name="Kuo A."/>
            <person name="Kohler A."/>
            <person name="Murat C."/>
            <person name="Tang N."/>
            <person name="Roy S."/>
            <person name="Loubradou J."/>
            <person name="Henrissat B."/>
            <person name="Grigoriev I.V."/>
            <person name="Corradi N."/>
            <person name="Roux C."/>
            <person name="Martin F.M."/>
        </authorList>
    </citation>
    <scope>NUCLEOTIDE SEQUENCE [LARGE SCALE GENOMIC DNA]</scope>
    <source>
        <strain evidence="2 3">DAOM 227022</strain>
    </source>
</reference>
<evidence type="ECO:0000256" key="1">
    <source>
        <dbReference type="ARBA" id="ARBA00038101"/>
    </source>
</evidence>
<name>A0A397RWC0_9GLOM</name>
<comment type="caution">
    <text evidence="2">The sequence shown here is derived from an EMBL/GenBank/DDBJ whole genome shotgun (WGS) entry which is preliminary data.</text>
</comment>
<evidence type="ECO:0008006" key="4">
    <source>
        <dbReference type="Google" id="ProtNLM"/>
    </source>
</evidence>
<dbReference type="Pfam" id="PF08238">
    <property type="entry name" value="Sel1"/>
    <property type="match status" value="3"/>
</dbReference>
<gene>
    <name evidence="2" type="ORF">C1645_842787</name>
</gene>
<keyword evidence="3" id="KW-1185">Reference proteome</keyword>
<dbReference type="Gene3D" id="1.25.40.10">
    <property type="entry name" value="Tetratricopeptide repeat domain"/>
    <property type="match status" value="1"/>
</dbReference>
<proteinExistence type="inferred from homology"/>
<accession>A0A397RWC0</accession>
<dbReference type="OrthoDB" id="2402420at2759"/>
<evidence type="ECO:0000313" key="3">
    <source>
        <dbReference type="Proteomes" id="UP000265703"/>
    </source>
</evidence>
<dbReference type="EMBL" id="QKYT01002519">
    <property type="protein sequence ID" value="RIA78640.1"/>
    <property type="molecule type" value="Genomic_DNA"/>
</dbReference>
<dbReference type="PANTHER" id="PTHR11102:SF160">
    <property type="entry name" value="ERAD-ASSOCIATED E3 UBIQUITIN-PROTEIN LIGASE COMPONENT HRD3"/>
    <property type="match status" value="1"/>
</dbReference>
<comment type="similarity">
    <text evidence="1">Belongs to the sel-1 family.</text>
</comment>
<dbReference type="PANTHER" id="PTHR11102">
    <property type="entry name" value="SEL-1-LIKE PROTEIN"/>
    <property type="match status" value="1"/>
</dbReference>
<dbReference type="Proteomes" id="UP000265703">
    <property type="component" value="Unassembled WGS sequence"/>
</dbReference>
<dbReference type="AlphaFoldDB" id="A0A397RWC0"/>
<dbReference type="SMART" id="SM00671">
    <property type="entry name" value="SEL1"/>
    <property type="match status" value="3"/>
</dbReference>
<dbReference type="InterPro" id="IPR006597">
    <property type="entry name" value="Sel1-like"/>
</dbReference>
<dbReference type="InterPro" id="IPR050767">
    <property type="entry name" value="Sel1_AlgK"/>
</dbReference>